<accession>S7RWX1</accession>
<dbReference type="GeneID" id="19301381"/>
<dbReference type="AlphaFoldDB" id="S7RWX1"/>
<dbReference type="OrthoDB" id="3217565at2759"/>
<proteinExistence type="predicted"/>
<reference evidence="2 3" key="1">
    <citation type="journal article" date="2012" name="Science">
        <title>The Paleozoic origin of enzymatic lignin decomposition reconstructed from 31 fungal genomes.</title>
        <authorList>
            <person name="Floudas D."/>
            <person name="Binder M."/>
            <person name="Riley R."/>
            <person name="Barry K."/>
            <person name="Blanchette R.A."/>
            <person name="Henrissat B."/>
            <person name="Martinez A.T."/>
            <person name="Otillar R."/>
            <person name="Spatafora J.W."/>
            <person name="Yadav J.S."/>
            <person name="Aerts A."/>
            <person name="Benoit I."/>
            <person name="Boyd A."/>
            <person name="Carlson A."/>
            <person name="Copeland A."/>
            <person name="Coutinho P.M."/>
            <person name="de Vries R.P."/>
            <person name="Ferreira P."/>
            <person name="Findley K."/>
            <person name="Foster B."/>
            <person name="Gaskell J."/>
            <person name="Glotzer D."/>
            <person name="Gorecki P."/>
            <person name="Heitman J."/>
            <person name="Hesse C."/>
            <person name="Hori C."/>
            <person name="Igarashi K."/>
            <person name="Jurgens J.A."/>
            <person name="Kallen N."/>
            <person name="Kersten P."/>
            <person name="Kohler A."/>
            <person name="Kuees U."/>
            <person name="Kumar T.K.A."/>
            <person name="Kuo A."/>
            <person name="LaButti K."/>
            <person name="Larrondo L.F."/>
            <person name="Lindquist E."/>
            <person name="Ling A."/>
            <person name="Lombard V."/>
            <person name="Lucas S."/>
            <person name="Lundell T."/>
            <person name="Martin R."/>
            <person name="McLaughlin D.J."/>
            <person name="Morgenstern I."/>
            <person name="Morin E."/>
            <person name="Murat C."/>
            <person name="Nagy L.G."/>
            <person name="Nolan M."/>
            <person name="Ohm R.A."/>
            <person name="Patyshakuliyeva A."/>
            <person name="Rokas A."/>
            <person name="Ruiz-Duenas F.J."/>
            <person name="Sabat G."/>
            <person name="Salamov A."/>
            <person name="Samejima M."/>
            <person name="Schmutz J."/>
            <person name="Slot J.C."/>
            <person name="St John F."/>
            <person name="Stenlid J."/>
            <person name="Sun H."/>
            <person name="Sun S."/>
            <person name="Syed K."/>
            <person name="Tsang A."/>
            <person name="Wiebenga A."/>
            <person name="Young D."/>
            <person name="Pisabarro A."/>
            <person name="Eastwood D.C."/>
            <person name="Martin F."/>
            <person name="Cullen D."/>
            <person name="Grigoriev I.V."/>
            <person name="Hibbett D.S."/>
        </authorList>
    </citation>
    <scope>NUCLEOTIDE SEQUENCE [LARGE SCALE GENOMIC DNA]</scope>
    <source>
        <strain evidence="2 3">ATCC 11539</strain>
    </source>
</reference>
<feature type="compositionally biased region" description="Polar residues" evidence="1">
    <location>
        <begin position="1"/>
        <end position="13"/>
    </location>
</feature>
<dbReference type="HOGENOM" id="CLU_153375_0_0_1"/>
<gene>
    <name evidence="2" type="ORF">GLOTRDRAFT_126346</name>
</gene>
<dbReference type="KEGG" id="gtr:GLOTRDRAFT_126346"/>
<name>S7RWX1_GLOTA</name>
<dbReference type="eggNOG" id="ENOG502SSKT">
    <property type="taxonomic scope" value="Eukaryota"/>
</dbReference>
<dbReference type="EMBL" id="KB469298">
    <property type="protein sequence ID" value="EPQ57854.1"/>
    <property type="molecule type" value="Genomic_DNA"/>
</dbReference>
<organism evidence="2 3">
    <name type="scientific">Gloeophyllum trabeum (strain ATCC 11539 / FP-39264 / Madison 617)</name>
    <name type="common">Brown rot fungus</name>
    <dbReference type="NCBI Taxonomy" id="670483"/>
    <lineage>
        <taxon>Eukaryota</taxon>
        <taxon>Fungi</taxon>
        <taxon>Dikarya</taxon>
        <taxon>Basidiomycota</taxon>
        <taxon>Agaricomycotina</taxon>
        <taxon>Agaricomycetes</taxon>
        <taxon>Gloeophyllales</taxon>
        <taxon>Gloeophyllaceae</taxon>
        <taxon>Gloeophyllum</taxon>
    </lineage>
</organism>
<dbReference type="RefSeq" id="XP_007863199.1">
    <property type="nucleotide sequence ID" value="XM_007865008.1"/>
</dbReference>
<protein>
    <submittedName>
        <fullName evidence="2">Uncharacterized protein</fullName>
    </submittedName>
</protein>
<dbReference type="Proteomes" id="UP000030669">
    <property type="component" value="Unassembled WGS sequence"/>
</dbReference>
<feature type="region of interest" description="Disordered" evidence="1">
    <location>
        <begin position="1"/>
        <end position="23"/>
    </location>
</feature>
<evidence type="ECO:0000256" key="1">
    <source>
        <dbReference type="SAM" id="MobiDB-lite"/>
    </source>
</evidence>
<sequence>MASPLSTSSNRSKLSLPDSDHSSTVIMLTPRTDALPAPRRWQTQPVPRSHHVLGYLITKAMTRRFYDNCSRGSTNLESVLVYVDKDRMKMGEVLVLADNRGRLPKHRVPPPPDAVDKIADDLGLEGDAREPIWYKCVD</sequence>
<evidence type="ECO:0000313" key="3">
    <source>
        <dbReference type="Proteomes" id="UP000030669"/>
    </source>
</evidence>
<evidence type="ECO:0000313" key="2">
    <source>
        <dbReference type="EMBL" id="EPQ57854.1"/>
    </source>
</evidence>
<keyword evidence="3" id="KW-1185">Reference proteome</keyword>